<protein>
    <submittedName>
        <fullName evidence="9">Precorrin-2/cobalt-factor-2 C20-methyltransferase</fullName>
    </submittedName>
</protein>
<dbReference type="STRING" id="617002.SAMN05660653_00964"/>
<dbReference type="NCBIfam" id="TIGR01467">
    <property type="entry name" value="cobI_cbiL"/>
    <property type="match status" value="1"/>
</dbReference>
<evidence type="ECO:0000256" key="2">
    <source>
        <dbReference type="ARBA" id="ARBA00005879"/>
    </source>
</evidence>
<keyword evidence="5 9" id="KW-0808">Transferase</keyword>
<dbReference type="InterPro" id="IPR035996">
    <property type="entry name" value="4pyrrol_Methylase_sf"/>
</dbReference>
<keyword evidence="3" id="KW-0169">Cobalamin biosynthesis</keyword>
<dbReference type="Pfam" id="PF00590">
    <property type="entry name" value="TP_methylase"/>
    <property type="match status" value="1"/>
</dbReference>
<evidence type="ECO:0000256" key="7">
    <source>
        <dbReference type="PIRNR" id="PIRNR036427"/>
    </source>
</evidence>
<comment type="similarity">
    <text evidence="2 7">Belongs to the precorrin methyltransferase family.</text>
</comment>
<evidence type="ECO:0000313" key="9">
    <source>
        <dbReference type="EMBL" id="SDB20349.1"/>
    </source>
</evidence>
<dbReference type="InterPro" id="IPR006364">
    <property type="entry name" value="CobI/CbiL/CobIJ_dom"/>
</dbReference>
<comment type="pathway">
    <text evidence="1">Cofactor biosynthesis; adenosylcobalamin biosynthesis.</text>
</comment>
<keyword evidence="4 9" id="KW-0489">Methyltransferase</keyword>
<dbReference type="GO" id="GO:0030788">
    <property type="term" value="F:precorrin-2 C20-methyltransferase activity"/>
    <property type="evidence" value="ECO:0007669"/>
    <property type="project" value="InterPro"/>
</dbReference>
<dbReference type="PIRSF" id="PIRSF036427">
    <property type="entry name" value="Precrrn-2_mtase"/>
    <property type="match status" value="1"/>
</dbReference>
<dbReference type="SUPFAM" id="SSF53790">
    <property type="entry name" value="Tetrapyrrole methylase"/>
    <property type="match status" value="1"/>
</dbReference>
<dbReference type="InterPro" id="IPR012382">
    <property type="entry name" value="CobI/CbiL"/>
</dbReference>
<dbReference type="AlphaFoldDB" id="A0A1G6BIF3"/>
<evidence type="ECO:0000259" key="8">
    <source>
        <dbReference type="Pfam" id="PF00590"/>
    </source>
</evidence>
<evidence type="ECO:0000256" key="6">
    <source>
        <dbReference type="ARBA" id="ARBA00022691"/>
    </source>
</evidence>
<evidence type="ECO:0000256" key="3">
    <source>
        <dbReference type="ARBA" id="ARBA00022573"/>
    </source>
</evidence>
<sequence length="238" mass="26295">MRSKQGILYGIGVGPGDPDLITLAAVKALAVVDTVFAPASIKNDFSLALDIIRPHLREDVLIRRLDFPMTRDDEIRCRARMQNAQAVLEHLNTGRSAAFITLGDPLIYSTFGHLSRDMRKCDADVDIRIIPGITSYQASAARLGRTLVEGDECLAVTTGNAEPEQLDRLLNTADAVVILKPAKRFAILRKALRDKGLDKRARLVERCGLSGESVYSNLDNVPEQLSYFSLLHIGRNRE</sequence>
<dbReference type="InterPro" id="IPR014777">
    <property type="entry name" value="4pyrrole_Mease_sub1"/>
</dbReference>
<gene>
    <name evidence="9" type="ORF">SAMN05660653_00964</name>
</gene>
<dbReference type="GO" id="GO:0032259">
    <property type="term" value="P:methylation"/>
    <property type="evidence" value="ECO:0007669"/>
    <property type="project" value="UniProtKB-KW"/>
</dbReference>
<dbReference type="PANTHER" id="PTHR43467">
    <property type="entry name" value="COBALT-PRECORRIN-2 C(20)-METHYLTRANSFERASE"/>
    <property type="match status" value="1"/>
</dbReference>
<reference evidence="9 10" key="1">
    <citation type="submission" date="2016-10" db="EMBL/GenBank/DDBJ databases">
        <authorList>
            <person name="de Groot N.N."/>
        </authorList>
    </citation>
    <scope>NUCLEOTIDE SEQUENCE [LARGE SCALE GENOMIC DNA]</scope>
    <source>
        <strain evidence="9 10">ASO4-2</strain>
    </source>
</reference>
<dbReference type="GO" id="GO:0009236">
    <property type="term" value="P:cobalamin biosynthetic process"/>
    <property type="evidence" value="ECO:0007669"/>
    <property type="project" value="UniProtKB-UniRule"/>
</dbReference>
<evidence type="ECO:0000256" key="5">
    <source>
        <dbReference type="ARBA" id="ARBA00022679"/>
    </source>
</evidence>
<feature type="domain" description="Tetrapyrrole methylase" evidence="8">
    <location>
        <begin position="8"/>
        <end position="217"/>
    </location>
</feature>
<proteinExistence type="inferred from homology"/>
<dbReference type="Gene3D" id="3.30.950.10">
    <property type="entry name" value="Methyltransferase, Cobalt-precorrin-4 Transmethylase, Domain 2"/>
    <property type="match status" value="1"/>
</dbReference>
<evidence type="ECO:0000256" key="4">
    <source>
        <dbReference type="ARBA" id="ARBA00022603"/>
    </source>
</evidence>
<dbReference type="CDD" id="cd11645">
    <property type="entry name" value="Precorrin_2_C20_MT"/>
    <property type="match status" value="1"/>
</dbReference>
<accession>A0A1G6BIF3</accession>
<dbReference type="Gene3D" id="3.40.1010.10">
    <property type="entry name" value="Cobalt-precorrin-4 Transmethylase, Domain 1"/>
    <property type="match status" value="1"/>
</dbReference>
<dbReference type="InterPro" id="IPR000878">
    <property type="entry name" value="4pyrrol_Mease"/>
</dbReference>
<keyword evidence="10" id="KW-1185">Reference proteome</keyword>
<keyword evidence="6" id="KW-0949">S-adenosyl-L-methionine</keyword>
<organism evidence="9 10">
    <name type="scientific">Desulfonatronum thiosulfatophilum</name>
    <dbReference type="NCBI Taxonomy" id="617002"/>
    <lineage>
        <taxon>Bacteria</taxon>
        <taxon>Pseudomonadati</taxon>
        <taxon>Thermodesulfobacteriota</taxon>
        <taxon>Desulfovibrionia</taxon>
        <taxon>Desulfovibrionales</taxon>
        <taxon>Desulfonatronaceae</taxon>
        <taxon>Desulfonatronum</taxon>
    </lineage>
</organism>
<dbReference type="PANTHER" id="PTHR43467:SF2">
    <property type="entry name" value="COBALT-PRECORRIN-2 C(20)-METHYLTRANSFERASE"/>
    <property type="match status" value="1"/>
</dbReference>
<evidence type="ECO:0000313" key="10">
    <source>
        <dbReference type="Proteomes" id="UP000198771"/>
    </source>
</evidence>
<dbReference type="OrthoDB" id="9804789at2"/>
<evidence type="ECO:0000256" key="1">
    <source>
        <dbReference type="ARBA" id="ARBA00004953"/>
    </source>
</evidence>
<dbReference type="Proteomes" id="UP000198771">
    <property type="component" value="Unassembled WGS sequence"/>
</dbReference>
<dbReference type="UniPathway" id="UPA00148"/>
<dbReference type="InterPro" id="IPR014776">
    <property type="entry name" value="4pyrrole_Mease_sub2"/>
</dbReference>
<name>A0A1G6BIF3_9BACT</name>
<dbReference type="EMBL" id="FMXO01000005">
    <property type="protein sequence ID" value="SDB20349.1"/>
    <property type="molecule type" value="Genomic_DNA"/>
</dbReference>
<dbReference type="RefSeq" id="WP_092117965.1">
    <property type="nucleotide sequence ID" value="NZ_FMXO01000005.1"/>
</dbReference>